<keyword evidence="1" id="KW-0472">Membrane</keyword>
<reference evidence="3" key="1">
    <citation type="submission" date="2011-11" db="EMBL/GenBank/DDBJ databases">
        <title>Complete sequence of Desulfosporosinus orientis DSM 765.</title>
        <authorList>
            <person name="Lucas S."/>
            <person name="Han J."/>
            <person name="Lapidus A."/>
            <person name="Cheng J.-F."/>
            <person name="Goodwin L."/>
            <person name="Pitluck S."/>
            <person name="Peters L."/>
            <person name="Ovchinnikova G."/>
            <person name="Teshima H."/>
            <person name="Detter J.C."/>
            <person name="Han C."/>
            <person name="Tapia R."/>
            <person name="Land M."/>
            <person name="Hauser L."/>
            <person name="Kyrpides N."/>
            <person name="Ivanova N."/>
            <person name="Pagani I."/>
            <person name="Pester M."/>
            <person name="Spring S."/>
            <person name="Ollivier B."/>
            <person name="Rattei T."/>
            <person name="Klenk H.-P."/>
            <person name="Wagner M."/>
            <person name="Loy A."/>
            <person name="Woyke T."/>
        </authorList>
    </citation>
    <scope>NUCLEOTIDE SEQUENCE [LARGE SCALE GENOMIC DNA]</scope>
    <source>
        <strain evidence="3">ATCC 19365 / DSM 765 / NCIMB 8382 / VKM B-1628</strain>
    </source>
</reference>
<dbReference type="OrthoDB" id="1681266at2"/>
<dbReference type="Proteomes" id="UP000006346">
    <property type="component" value="Chromosome"/>
</dbReference>
<evidence type="ECO:0008006" key="4">
    <source>
        <dbReference type="Google" id="ProtNLM"/>
    </source>
</evidence>
<dbReference type="eggNOG" id="ENOG50348KM">
    <property type="taxonomic scope" value="Bacteria"/>
</dbReference>
<evidence type="ECO:0000313" key="2">
    <source>
        <dbReference type="EMBL" id="AET67232.1"/>
    </source>
</evidence>
<sequence length="154" mass="18193">MINSWIFYPIFAIVMILGALLLIPKNLYKKFFLYGLMFGGIGDSIIASLYTIFDFIKYKEMGPFNIMNIFSLWTPITWAFAYMIFFYFLPVRKAFLVPYVLIFSLLNYSVGLVMQNFGLFEYIGIYKYFAPLTFLIWYSVSALVYLRNEHRTNV</sequence>
<keyword evidence="1" id="KW-1133">Transmembrane helix</keyword>
<dbReference type="EMBL" id="CP003108">
    <property type="protein sequence ID" value="AET67232.1"/>
    <property type="molecule type" value="Genomic_DNA"/>
</dbReference>
<protein>
    <recommendedName>
        <fullName evidence="4">DUF2878 domain-containing protein</fullName>
    </recommendedName>
</protein>
<dbReference type="AlphaFoldDB" id="G7WD37"/>
<feature type="transmembrane region" description="Helical" evidence="1">
    <location>
        <begin position="31"/>
        <end position="53"/>
    </location>
</feature>
<evidence type="ECO:0000256" key="1">
    <source>
        <dbReference type="SAM" id="Phobius"/>
    </source>
</evidence>
<keyword evidence="1" id="KW-0812">Transmembrane</keyword>
<dbReference type="RefSeq" id="WP_014184051.1">
    <property type="nucleotide sequence ID" value="NC_016584.1"/>
</dbReference>
<feature type="transmembrane region" description="Helical" evidence="1">
    <location>
        <begin position="125"/>
        <end position="146"/>
    </location>
</feature>
<gene>
    <name evidence="2" type="ordered locus">Desor_1585</name>
</gene>
<reference evidence="2 3" key="2">
    <citation type="journal article" date="2012" name="J. Bacteriol.">
        <title>Complete genome sequences of Desulfosporosinus orientis DSM765T, Desulfosporosinus youngiae DSM17734T, Desulfosporosinus meridiei DSM13257T, and Desulfosporosinus acidiphilus DSM22704T.</title>
        <authorList>
            <person name="Pester M."/>
            <person name="Brambilla E."/>
            <person name="Alazard D."/>
            <person name="Rattei T."/>
            <person name="Weinmaier T."/>
            <person name="Han J."/>
            <person name="Lucas S."/>
            <person name="Lapidus A."/>
            <person name="Cheng J.F."/>
            <person name="Goodwin L."/>
            <person name="Pitluck S."/>
            <person name="Peters L."/>
            <person name="Ovchinnikova G."/>
            <person name="Teshima H."/>
            <person name="Detter J.C."/>
            <person name="Han C.S."/>
            <person name="Tapia R."/>
            <person name="Land M.L."/>
            <person name="Hauser L."/>
            <person name="Kyrpides N.C."/>
            <person name="Ivanova N.N."/>
            <person name="Pagani I."/>
            <person name="Huntmann M."/>
            <person name="Wei C.L."/>
            <person name="Davenport K.W."/>
            <person name="Daligault H."/>
            <person name="Chain P.S."/>
            <person name="Chen A."/>
            <person name="Mavromatis K."/>
            <person name="Markowitz V."/>
            <person name="Szeto E."/>
            <person name="Mikhailova N."/>
            <person name="Pati A."/>
            <person name="Wagner M."/>
            <person name="Woyke T."/>
            <person name="Ollivier B."/>
            <person name="Klenk H.P."/>
            <person name="Spring S."/>
            <person name="Loy A."/>
        </authorList>
    </citation>
    <scope>NUCLEOTIDE SEQUENCE [LARGE SCALE GENOMIC DNA]</scope>
    <source>
        <strain evidence="3">ATCC 19365 / DSM 765 / NCIMB 8382 / VKM B-1628</strain>
    </source>
</reference>
<keyword evidence="3" id="KW-1185">Reference proteome</keyword>
<organism evidence="2 3">
    <name type="scientific">Desulfosporosinus orientis (strain ATCC 19365 / DSM 765 / NCIMB 8382 / VKM B-1628 / Singapore I)</name>
    <name type="common">Desulfotomaculum orientis</name>
    <dbReference type="NCBI Taxonomy" id="768706"/>
    <lineage>
        <taxon>Bacteria</taxon>
        <taxon>Bacillati</taxon>
        <taxon>Bacillota</taxon>
        <taxon>Clostridia</taxon>
        <taxon>Eubacteriales</taxon>
        <taxon>Desulfitobacteriaceae</taxon>
        <taxon>Desulfosporosinus</taxon>
    </lineage>
</organism>
<evidence type="ECO:0000313" key="3">
    <source>
        <dbReference type="Proteomes" id="UP000006346"/>
    </source>
</evidence>
<dbReference type="KEGG" id="dor:Desor_1585"/>
<name>G7WD37_DESOD</name>
<accession>G7WD37</accession>
<feature type="transmembrane region" description="Helical" evidence="1">
    <location>
        <begin position="6"/>
        <end position="24"/>
    </location>
</feature>
<proteinExistence type="predicted"/>
<feature type="transmembrane region" description="Helical" evidence="1">
    <location>
        <begin position="65"/>
        <end position="89"/>
    </location>
</feature>
<feature type="transmembrane region" description="Helical" evidence="1">
    <location>
        <begin position="96"/>
        <end position="119"/>
    </location>
</feature>
<dbReference type="HOGENOM" id="CLU_115763_0_0_9"/>